<accession>A0A7X6MLQ5</accession>
<evidence type="ECO:0000313" key="3">
    <source>
        <dbReference type="Proteomes" id="UP000518188"/>
    </source>
</evidence>
<sequence>MYPADSVLLGARQLLGTTMSPDIVPSEFTEESPAHPNWEGTGSDQARIAGSRLDSKRRELREAHRIVADILTKSQQVHLDALQGVEAVESAWQRDKAMLASYAQTTGGYVTLLKVGQRTIRDVTDLINKTVSQYESLGEDVRAAVKGLPNSGETDEGAPNSGPESGQRFAVQMVSSGPSPSGAGSDNTGPGVPPSIVGTPRPVWPNGVPKV</sequence>
<dbReference type="AlphaFoldDB" id="A0A7X6MLQ5"/>
<evidence type="ECO:0000313" key="2">
    <source>
        <dbReference type="EMBL" id="NKZ10453.1"/>
    </source>
</evidence>
<proteinExistence type="predicted"/>
<comment type="caution">
    <text evidence="2">The sequence shown here is derived from an EMBL/GenBank/DDBJ whole genome shotgun (WGS) entry which is preliminary data.</text>
</comment>
<dbReference type="EMBL" id="JAAXPJ010000002">
    <property type="protein sequence ID" value="NKZ10453.1"/>
    <property type="molecule type" value="Genomic_DNA"/>
</dbReference>
<evidence type="ECO:0000256" key="1">
    <source>
        <dbReference type="SAM" id="MobiDB-lite"/>
    </source>
</evidence>
<reference evidence="2 3" key="1">
    <citation type="submission" date="2020-04" db="EMBL/GenBank/DDBJ databases">
        <title>MicrobeNet Type strains.</title>
        <authorList>
            <person name="Nicholson A.C."/>
        </authorList>
    </citation>
    <scope>NUCLEOTIDE SEQUENCE [LARGE SCALE GENOMIC DNA]</scope>
    <source>
        <strain evidence="2 3">ATCC 700731</strain>
    </source>
</reference>
<evidence type="ECO:0008006" key="4">
    <source>
        <dbReference type="Google" id="ProtNLM"/>
    </source>
</evidence>
<dbReference type="Proteomes" id="UP000518188">
    <property type="component" value="Unassembled WGS sequence"/>
</dbReference>
<feature type="region of interest" description="Disordered" evidence="1">
    <location>
        <begin position="147"/>
        <end position="211"/>
    </location>
</feature>
<organism evidence="2 3">
    <name type="scientific">Mycolicibacterium septicum DSM 44393</name>
    <dbReference type="NCBI Taxonomy" id="1341646"/>
    <lineage>
        <taxon>Bacteria</taxon>
        <taxon>Bacillati</taxon>
        <taxon>Actinomycetota</taxon>
        <taxon>Actinomycetes</taxon>
        <taxon>Mycobacteriales</taxon>
        <taxon>Mycobacteriaceae</taxon>
        <taxon>Mycolicibacterium</taxon>
    </lineage>
</organism>
<name>A0A7X6MLQ5_9MYCO</name>
<dbReference type="RefSeq" id="WP_162563066.1">
    <property type="nucleotide sequence ID" value="NZ_HG322951.1"/>
</dbReference>
<gene>
    <name evidence="2" type="ORF">HGA11_05640</name>
</gene>
<feature type="compositionally biased region" description="Low complexity" evidence="1">
    <location>
        <begin position="175"/>
        <end position="185"/>
    </location>
</feature>
<protein>
    <recommendedName>
        <fullName evidence="4">ESX-1 secretion-associated protein EspA/EspE-like domain-containing protein</fullName>
    </recommendedName>
</protein>